<feature type="transmembrane region" description="Helical" evidence="1">
    <location>
        <begin position="141"/>
        <end position="162"/>
    </location>
</feature>
<feature type="transmembrane region" description="Helical" evidence="1">
    <location>
        <begin position="20"/>
        <end position="38"/>
    </location>
</feature>
<proteinExistence type="predicted"/>
<keyword evidence="1" id="KW-1133">Transmembrane helix</keyword>
<name>A0A8H5FYD1_9AGAR</name>
<feature type="transmembrane region" description="Helical" evidence="1">
    <location>
        <begin position="117"/>
        <end position="135"/>
    </location>
</feature>
<keyword evidence="3" id="KW-1185">Reference proteome</keyword>
<evidence type="ECO:0000256" key="1">
    <source>
        <dbReference type="SAM" id="Phobius"/>
    </source>
</evidence>
<sequence length="285" mass="32617">MRFRIQALYNNHRLLSKVLFGVLIGEIVSLTTIGLVSMQEMEITSEPLPGIYQCTQVKFPSWSWVFWLPMLFFDTLLFILAIGIVVRSWRQLRRERLGTANFQFGSSLITILLRDNFGYFFFAFGAYLFTTIIWLTAETRYFSIPAAFSFSITTVLGCRLILNLCDAYHNPLNQSSRGNSEWDTRLKWEVNHQHLVASNHSSIKFAPTPETSGHTTARSVGVSVTFEVSRSTMTKYDEIEEAMELSMFSQTLRKEPEGLEDAVPDDRLGQETRSSDLHIDFASHV</sequence>
<protein>
    <submittedName>
        <fullName evidence="2">Uncharacterized protein</fullName>
    </submittedName>
</protein>
<comment type="caution">
    <text evidence="2">The sequence shown here is derived from an EMBL/GenBank/DDBJ whole genome shotgun (WGS) entry which is preliminary data.</text>
</comment>
<reference evidence="2 3" key="1">
    <citation type="journal article" date="2020" name="ISME J.">
        <title>Uncovering the hidden diversity of litter-decomposition mechanisms in mushroom-forming fungi.</title>
        <authorList>
            <person name="Floudas D."/>
            <person name="Bentzer J."/>
            <person name="Ahren D."/>
            <person name="Johansson T."/>
            <person name="Persson P."/>
            <person name="Tunlid A."/>
        </authorList>
    </citation>
    <scope>NUCLEOTIDE SEQUENCE [LARGE SCALE GENOMIC DNA]</scope>
    <source>
        <strain evidence="2 3">CBS 146.42</strain>
    </source>
</reference>
<dbReference type="Proteomes" id="UP000559027">
    <property type="component" value="Unassembled WGS sequence"/>
</dbReference>
<keyword evidence="1" id="KW-0812">Transmembrane</keyword>
<organism evidence="2 3">
    <name type="scientific">Leucocoprinus leucothites</name>
    <dbReference type="NCBI Taxonomy" id="201217"/>
    <lineage>
        <taxon>Eukaryota</taxon>
        <taxon>Fungi</taxon>
        <taxon>Dikarya</taxon>
        <taxon>Basidiomycota</taxon>
        <taxon>Agaricomycotina</taxon>
        <taxon>Agaricomycetes</taxon>
        <taxon>Agaricomycetidae</taxon>
        <taxon>Agaricales</taxon>
        <taxon>Agaricineae</taxon>
        <taxon>Agaricaceae</taxon>
        <taxon>Leucocoprinus</taxon>
    </lineage>
</organism>
<dbReference type="OrthoDB" id="2638860at2759"/>
<feature type="transmembrane region" description="Helical" evidence="1">
    <location>
        <begin position="64"/>
        <end position="86"/>
    </location>
</feature>
<gene>
    <name evidence="2" type="ORF">D9756_008133</name>
</gene>
<accession>A0A8H5FYD1</accession>
<dbReference type="EMBL" id="JAACJO010000010">
    <property type="protein sequence ID" value="KAF5353277.1"/>
    <property type="molecule type" value="Genomic_DNA"/>
</dbReference>
<evidence type="ECO:0000313" key="2">
    <source>
        <dbReference type="EMBL" id="KAF5353277.1"/>
    </source>
</evidence>
<dbReference type="AlphaFoldDB" id="A0A8H5FYD1"/>
<keyword evidence="1" id="KW-0472">Membrane</keyword>
<evidence type="ECO:0000313" key="3">
    <source>
        <dbReference type="Proteomes" id="UP000559027"/>
    </source>
</evidence>